<evidence type="ECO:0008006" key="3">
    <source>
        <dbReference type="Google" id="ProtNLM"/>
    </source>
</evidence>
<evidence type="ECO:0000313" key="2">
    <source>
        <dbReference type="Proteomes" id="UP000198931"/>
    </source>
</evidence>
<keyword evidence="2" id="KW-1185">Reference proteome</keyword>
<sequence>MTVNYTKGEKEGETIAKDKDNKVVAKGFYKNGKPFNGTFIRELENDRGYELINVVDFKKTGIQKEFSYSLENPEKTYTVKNDQLNGTTTFYDNGKLLGTLDYKNDEPFDGILIGDKESSVFKNGKLISETFYSENLTRDENSFKKKKNYENGIISTILDQSFSIAENPQTVYEGIYKHGKPYSGYFVSDEDSEFKVINFFENGVPKFQYSNDYLENMDNYAHQSYNIKSTFKDGKIFDGVEFVNNNKQLILKYWKNGELQNFDWDLFAENYFNRIHFELKNDAIEINDLREKKTAVIKIITANNTLTKNLVMDGKITDTKTYSLDKNLTKENSGKVILYSIEDEKIIAKTMDLPDQQMDIDGISDLIYKVYASINADFITTQEIFVKLAQNISNKNLLDDENDRNVLSAVRINSSGKPTDGVLIDNLPDNNYKLQLYKNGKLIKSLEKIDLKEIEKEVRNLEKLY</sequence>
<gene>
    <name evidence="1" type="ORF">SAMN05443292_2327</name>
</gene>
<protein>
    <recommendedName>
        <fullName evidence="3">Antitoxin component YwqK of the YwqJK toxin-antitoxin module</fullName>
    </recommendedName>
</protein>
<proteinExistence type="predicted"/>
<dbReference type="AlphaFoldDB" id="A0A1I3HPL1"/>
<name>A0A1I3HPL1_9FLAO</name>
<organism evidence="1 2">
    <name type="scientific">Halpernia frigidisoli</name>
    <dbReference type="NCBI Taxonomy" id="1125876"/>
    <lineage>
        <taxon>Bacteria</taxon>
        <taxon>Pseudomonadati</taxon>
        <taxon>Bacteroidota</taxon>
        <taxon>Flavobacteriia</taxon>
        <taxon>Flavobacteriales</taxon>
        <taxon>Weeksellaceae</taxon>
        <taxon>Chryseobacterium group</taxon>
        <taxon>Halpernia</taxon>
    </lineage>
</organism>
<dbReference type="STRING" id="1125876.SAMN05443292_2327"/>
<dbReference type="Proteomes" id="UP000198931">
    <property type="component" value="Unassembled WGS sequence"/>
</dbReference>
<evidence type="ECO:0000313" key="1">
    <source>
        <dbReference type="EMBL" id="SFI37696.1"/>
    </source>
</evidence>
<accession>A0A1I3HPL1</accession>
<reference evidence="1 2" key="1">
    <citation type="submission" date="2016-10" db="EMBL/GenBank/DDBJ databases">
        <authorList>
            <person name="de Groot N.N."/>
        </authorList>
    </citation>
    <scope>NUCLEOTIDE SEQUENCE [LARGE SCALE GENOMIC DNA]</scope>
    <source>
        <strain evidence="1 2">DSM 26000</strain>
    </source>
</reference>
<dbReference type="EMBL" id="FOQT01000004">
    <property type="protein sequence ID" value="SFI37696.1"/>
    <property type="molecule type" value="Genomic_DNA"/>
</dbReference>